<dbReference type="AlphaFoldDB" id="A0A0A7BYB5"/>
<evidence type="ECO:0000256" key="7">
    <source>
        <dbReference type="SAM" id="Phobius"/>
    </source>
</evidence>
<gene>
    <name evidence="9" type="primary">atp8</name>
</gene>
<feature type="domain" description="ATP synthase YMF19-like N-terminal" evidence="8">
    <location>
        <begin position="2"/>
        <end position="44"/>
    </location>
</feature>
<dbReference type="GO" id="GO:0006754">
    <property type="term" value="P:ATP biosynthetic process"/>
    <property type="evidence" value="ECO:0007669"/>
    <property type="project" value="UniProtKB-KW"/>
</dbReference>
<keyword evidence="4 9" id="KW-0496">Mitochondrion</keyword>
<keyword evidence="3 7" id="KW-1133">Transmembrane helix</keyword>
<evidence type="ECO:0000256" key="4">
    <source>
        <dbReference type="ARBA" id="ARBA00023128"/>
    </source>
</evidence>
<evidence type="ECO:0000313" key="9">
    <source>
        <dbReference type="EMBL" id="AHV78229.1"/>
    </source>
</evidence>
<keyword evidence="5 7" id="KW-0472">Membrane</keyword>
<evidence type="ECO:0000256" key="3">
    <source>
        <dbReference type="ARBA" id="ARBA00022989"/>
    </source>
</evidence>
<evidence type="ECO:0000256" key="2">
    <source>
        <dbReference type="ARBA" id="ARBA00022692"/>
    </source>
</evidence>
<proteinExistence type="predicted"/>
<dbReference type="Pfam" id="PF02326">
    <property type="entry name" value="YMF19"/>
    <property type="match status" value="1"/>
</dbReference>
<keyword evidence="2 7" id="KW-0812">Transmembrane</keyword>
<keyword evidence="6" id="KW-0066">ATP synthesis</keyword>
<feature type="transmembrane region" description="Helical" evidence="7">
    <location>
        <begin position="12"/>
        <end position="32"/>
    </location>
</feature>
<evidence type="ECO:0000259" key="8">
    <source>
        <dbReference type="Pfam" id="PF02326"/>
    </source>
</evidence>
<dbReference type="EMBL" id="KJ192328">
    <property type="protein sequence ID" value="AHV78229.1"/>
    <property type="molecule type" value="Genomic_DNA"/>
</dbReference>
<evidence type="ECO:0000256" key="1">
    <source>
        <dbReference type="ARBA" id="ARBA00004325"/>
    </source>
</evidence>
<sequence>MPQLDTVSFLTQYIWTLITLFFLFSLLVNTILPRLQQQLAIRSRSGAGASPRTEETTKLEILAPMGRISPPKAVIFKNLFQLRV</sequence>
<reference evidence="9" key="1">
    <citation type="submission" date="2014-01" db="EMBL/GenBank/DDBJ databases">
        <title>The Two Hypotheses on the Origin of Sponge Fam. Lubomirskiidae endemic to Lake Baikal.</title>
        <authorList>
            <person name="Maikova O."/>
            <person name="Belikov S."/>
        </authorList>
    </citation>
    <scope>NUCLEOTIDE SEQUENCE</scope>
</reference>
<name>A0A0A7BYB5_9METZ</name>
<dbReference type="InterPro" id="IPR003319">
    <property type="entry name" value="YMF19-like_N"/>
</dbReference>
<geneLocation type="mitochondrion" evidence="9"/>
<organism evidence="9">
    <name type="scientific">Baikalospongia bacillifera</name>
    <dbReference type="NCBI Taxonomy" id="83851"/>
    <lineage>
        <taxon>Eukaryota</taxon>
        <taxon>Metazoa</taxon>
        <taxon>Porifera</taxon>
        <taxon>Demospongiae</taxon>
        <taxon>Heteroscleromorpha</taxon>
        <taxon>Spongillida</taxon>
        <taxon>Lubomirskiidae</taxon>
        <taxon>Baikalospongia</taxon>
    </lineage>
</organism>
<comment type="subcellular location">
    <subcellularLocation>
        <location evidence="1">Mitochondrion membrane</location>
    </subcellularLocation>
</comment>
<dbReference type="GO" id="GO:0031966">
    <property type="term" value="C:mitochondrial membrane"/>
    <property type="evidence" value="ECO:0007669"/>
    <property type="project" value="UniProtKB-SubCell"/>
</dbReference>
<protein>
    <submittedName>
        <fullName evidence="9">ATP synthase F0 subunit 8</fullName>
    </submittedName>
</protein>
<accession>A0A0A7BYB5</accession>
<evidence type="ECO:0000256" key="5">
    <source>
        <dbReference type="ARBA" id="ARBA00023136"/>
    </source>
</evidence>
<evidence type="ECO:0000256" key="6">
    <source>
        <dbReference type="ARBA" id="ARBA00023310"/>
    </source>
</evidence>